<dbReference type="InterPro" id="IPR032466">
    <property type="entry name" value="Metal_Hydrolase"/>
</dbReference>
<dbReference type="GeneID" id="92381745"/>
<reference evidence="3" key="1">
    <citation type="submission" date="2016-09" db="EMBL/GenBank/DDBJ databases">
        <authorList>
            <person name="Hebert L."/>
            <person name="Moumen B."/>
        </authorList>
    </citation>
    <scope>NUCLEOTIDE SEQUENCE [LARGE SCALE GENOMIC DNA]</scope>
    <source>
        <strain evidence="3">OVI</strain>
    </source>
</reference>
<dbReference type="SUPFAM" id="SSF51556">
    <property type="entry name" value="Metallo-dependent hydrolases"/>
    <property type="match status" value="2"/>
</dbReference>
<dbReference type="Gene3D" id="4.10.800.20">
    <property type="match status" value="1"/>
</dbReference>
<comment type="similarity">
    <text evidence="1">Belongs to the metallo-dependent hydrolases superfamily. Adenosine and AMP deaminases family.</text>
</comment>
<comment type="caution">
    <text evidence="3">The sequence shown here is derived from an EMBL/GenBank/DDBJ whole genome shotgun (WGS) entry which is preliminary data.</text>
</comment>
<feature type="region of interest" description="Disordered" evidence="2">
    <location>
        <begin position="886"/>
        <end position="926"/>
    </location>
</feature>
<dbReference type="Gene3D" id="3.20.20.140">
    <property type="entry name" value="Metal-dependent hydrolases"/>
    <property type="match status" value="2"/>
</dbReference>
<dbReference type="Proteomes" id="UP000195570">
    <property type="component" value="Unassembled WGS sequence"/>
</dbReference>
<gene>
    <name evidence="3" type="ORF">TEOVI_000781100</name>
</gene>
<evidence type="ECO:0000256" key="1">
    <source>
        <dbReference type="ARBA" id="ARBA00006676"/>
    </source>
</evidence>
<evidence type="ECO:0000313" key="3">
    <source>
        <dbReference type="EMBL" id="SCU66633.1"/>
    </source>
</evidence>
<dbReference type="GO" id="GO:0046033">
    <property type="term" value="P:AMP metabolic process"/>
    <property type="evidence" value="ECO:0007669"/>
    <property type="project" value="TreeGrafter"/>
</dbReference>
<dbReference type="InterPro" id="IPR006329">
    <property type="entry name" value="AMPD"/>
</dbReference>
<sequence length="1558" mass="175555">MGQRWHDILIAGDEGDRSFSDAAPFVVEALEIIFHTRLLHSGVGVECDSAELSTIKDDHLAFRVARKDVEALRGMMATLLESAHDSLLTLQAADILPDDSAENAVNPGRSLLSCDRGLVSPRILKLNPFLRSHPTFDYKVFRAKFERLCQIVADARLFSACEPRVKILQSRYRLYRAFNMRREEHFHPTLGPGNLRRAPKTDVRRVGTCMSASSVVDFVQKTVSNEPNLVLSTSSVLSTATDKGRARNPIGRGFTSEVQLAVPQQTFSMPTKDSGTHDSTGERTVTLKALADAFFGPSLPPQDRVFTMEGLGLRLSSSKTTSHTVDILEARNEHHTAANAVPILRQFLDVYSGNGGALLGRLVTPMISRISRNKKDVLEVEFTVTGHRPGEVQHIASWCVRTGFFASGGNWPSLRITMRPSAGDGGECTAKSMEDVLKHIFEPIWLALLCPEKYPDVAQLFRRLVSVSVLVSGEAGVQEMPTEGDPAMYSVEKGDMPPSSFFIYHVWRNVQLLNCFIATHVVSSLSAKEPPTSTTEDVKVEFGNSTAHPSHVQRPLFQRYEPLKRQPLRFRLYTSGTRKKTFVETVIGLLVTDQVVGPLEVLAWSSLTYFYYLTQRSIVVTPYHTYDSTPYSMLKRAIPFAVETGLRVSVSTIDPLYFHTNEEALNEELNGIMKIHQVSTPEVMEICLNSAGYINFDIEKRCKFIGGPWRRVSAQNNNFTVTQVNSLRLRFRELSLTHEMDLLFRKGLTKWGGHSESKRLSEDFLVHGGWSLLATGSSASTSAERRRENLWRFFDIPPLPEKVSGAMTMPGSGRRLFVDKLIKFPRIVVLGPRGRKRSEARCVVEALQRREYYKAFTVHYELAAPLASLAGTAGVEALLASQRSSRSSGRGFTSTEKWREHHDKGEQTQQPSTRASGNISSSIRSFSSPVVREQGVTVPTTFCFRDGVRDVVVPANANATTKEYFRPLPSWAKFQADARQLRALSSDSSMLRYANRRLDMLECKFNLHVALTNDDQETQEGHLTDMLREKSDIYKCVKVDVHCHMASGMTAKELLKFIKEKVRMNRNDVVDIDRSTGFPITLGELFAKIHAEKLSGTTFDVEDLTIASLNVKAGKATFNRFDVFNGRYSPLGQSALRSLLLKTDNFIGGRYFAELIRTVFDRQAADGYSFSEYRLSIYGRCHDEWDRLSRWFLTHDMLHPTNRWIVQVPRLYGIYRQNKILSSFEDLLTNIFLPLWQASIDPEKHPFLNYFLAHVSGFDLVDNESERETDSLINTSPSQWTSVENPPFMYWLYYMWANITSLNRYRAARGLTTFSLRPHAGESGDPGHMAEAFLVADGVNHGINLKDTPVLQYLYYLGQIPLGITPLSNNALFCRYNENPFALFFRRGLNVALSTDGALIFHHTEEPLIEEYSTAANYWNLSQVDLCEIAKNSVLMSGFPSYRKKKWLGELYALRSAVGNDMRLTRVPQSRCTFRYEVYLEELSYLEAVASKEVSPSQIMTWQLEGLYTMTTLGLTRDEVMKQRLKNQGVGEYASPVESRTKATTVLTGPIIVAPSRL</sequence>
<dbReference type="VEuPathDB" id="TriTrypDB:TEOVI_000781100"/>
<dbReference type="RefSeq" id="XP_067078058.1">
    <property type="nucleotide sequence ID" value="XM_067221957.1"/>
</dbReference>
<dbReference type="GO" id="GO:0032264">
    <property type="term" value="P:IMP salvage"/>
    <property type="evidence" value="ECO:0007669"/>
    <property type="project" value="InterPro"/>
</dbReference>
<organism evidence="3 4">
    <name type="scientific">Trypanosoma equiperdum</name>
    <dbReference type="NCBI Taxonomy" id="5694"/>
    <lineage>
        <taxon>Eukaryota</taxon>
        <taxon>Discoba</taxon>
        <taxon>Euglenozoa</taxon>
        <taxon>Kinetoplastea</taxon>
        <taxon>Metakinetoplastina</taxon>
        <taxon>Trypanosomatida</taxon>
        <taxon>Trypanosomatidae</taxon>
        <taxon>Trypanosoma</taxon>
    </lineage>
</organism>
<dbReference type="Pfam" id="PF19326">
    <property type="entry name" value="AMP_deaminase"/>
    <property type="match status" value="3"/>
</dbReference>
<evidence type="ECO:0000313" key="4">
    <source>
        <dbReference type="Proteomes" id="UP000195570"/>
    </source>
</evidence>
<dbReference type="PANTHER" id="PTHR11359:SF0">
    <property type="entry name" value="AMP DEAMINASE"/>
    <property type="match status" value="1"/>
</dbReference>
<dbReference type="EMBL" id="CZPT02000578">
    <property type="protein sequence ID" value="SCU66633.1"/>
    <property type="molecule type" value="Genomic_DNA"/>
</dbReference>
<name>A0A1G4I4H4_TRYEQ</name>
<proteinExistence type="inferred from homology"/>
<dbReference type="GO" id="GO:0003876">
    <property type="term" value="F:AMP deaminase activity"/>
    <property type="evidence" value="ECO:0007669"/>
    <property type="project" value="InterPro"/>
</dbReference>
<evidence type="ECO:0000256" key="2">
    <source>
        <dbReference type="SAM" id="MobiDB-lite"/>
    </source>
</evidence>
<feature type="compositionally biased region" description="Basic and acidic residues" evidence="2">
    <location>
        <begin position="896"/>
        <end position="906"/>
    </location>
</feature>
<keyword evidence="4" id="KW-1185">Reference proteome</keyword>
<dbReference type="PANTHER" id="PTHR11359">
    <property type="entry name" value="AMP DEAMINASE"/>
    <property type="match status" value="1"/>
</dbReference>
<dbReference type="GO" id="GO:0005829">
    <property type="term" value="C:cytosol"/>
    <property type="evidence" value="ECO:0007669"/>
    <property type="project" value="TreeGrafter"/>
</dbReference>
<accession>A0A1G4I4H4</accession>
<feature type="compositionally biased region" description="Low complexity" evidence="2">
    <location>
        <begin position="916"/>
        <end position="926"/>
    </location>
</feature>
<protein>
    <submittedName>
        <fullName evidence="3">AMP deaminase, putative</fullName>
    </submittedName>
</protein>